<proteinExistence type="predicted"/>
<dbReference type="EMBL" id="SRLO01000313">
    <property type="protein sequence ID" value="TNN61557.1"/>
    <property type="molecule type" value="Genomic_DNA"/>
</dbReference>
<dbReference type="Proteomes" id="UP000314294">
    <property type="component" value="Unassembled WGS sequence"/>
</dbReference>
<feature type="region of interest" description="Disordered" evidence="1">
    <location>
        <begin position="52"/>
        <end position="213"/>
    </location>
</feature>
<comment type="caution">
    <text evidence="2">The sequence shown here is derived from an EMBL/GenBank/DDBJ whole genome shotgun (WGS) entry which is preliminary data.</text>
</comment>
<dbReference type="OrthoDB" id="248495at2759"/>
<sequence>MNALVGWVRCMMGNLSARPFWFGLRPEGRLAARPGAQRASAARRWRAPQGLLGKHGARGAGGGSRRRLQPRKHKADTVATARLEGTAPQFSERDTLRRRDDQSGGFLGTVLLEQRTSSRTQTGTQTRTQTGTPRDPLPVGEEGVLEGGATWSQRHHKQPAEEIQTLREQERRRGEEGHEEEEEQERRRAGEEHEEEEEQERRGEEQERRSRRG</sequence>
<feature type="compositionally biased region" description="Basic and acidic residues" evidence="1">
    <location>
        <begin position="199"/>
        <end position="213"/>
    </location>
</feature>
<feature type="compositionally biased region" description="Low complexity" evidence="1">
    <location>
        <begin position="114"/>
        <end position="142"/>
    </location>
</feature>
<feature type="compositionally biased region" description="Basic and acidic residues" evidence="1">
    <location>
        <begin position="91"/>
        <end position="102"/>
    </location>
</feature>
<dbReference type="AlphaFoldDB" id="A0A4Z2H6L4"/>
<feature type="compositionally biased region" description="Basic and acidic residues" evidence="1">
    <location>
        <begin position="158"/>
        <end position="176"/>
    </location>
</feature>
<evidence type="ECO:0000256" key="1">
    <source>
        <dbReference type="SAM" id="MobiDB-lite"/>
    </source>
</evidence>
<gene>
    <name evidence="2" type="ORF">EYF80_028169</name>
</gene>
<keyword evidence="3" id="KW-1185">Reference proteome</keyword>
<evidence type="ECO:0000313" key="3">
    <source>
        <dbReference type="Proteomes" id="UP000314294"/>
    </source>
</evidence>
<reference evidence="2 3" key="1">
    <citation type="submission" date="2019-03" db="EMBL/GenBank/DDBJ databases">
        <title>First draft genome of Liparis tanakae, snailfish: a comprehensive survey of snailfish specific genes.</title>
        <authorList>
            <person name="Kim W."/>
            <person name="Song I."/>
            <person name="Jeong J.-H."/>
            <person name="Kim D."/>
            <person name="Kim S."/>
            <person name="Ryu S."/>
            <person name="Song J.Y."/>
            <person name="Lee S.K."/>
        </authorList>
    </citation>
    <scope>NUCLEOTIDE SEQUENCE [LARGE SCALE GENOMIC DNA]</scope>
    <source>
        <tissue evidence="2">Muscle</tissue>
    </source>
</reference>
<evidence type="ECO:0000313" key="2">
    <source>
        <dbReference type="EMBL" id="TNN61557.1"/>
    </source>
</evidence>
<feature type="compositionally biased region" description="Basic residues" evidence="1">
    <location>
        <begin position="64"/>
        <end position="74"/>
    </location>
</feature>
<organism evidence="2 3">
    <name type="scientific">Liparis tanakae</name>
    <name type="common">Tanaka's snailfish</name>
    <dbReference type="NCBI Taxonomy" id="230148"/>
    <lineage>
        <taxon>Eukaryota</taxon>
        <taxon>Metazoa</taxon>
        <taxon>Chordata</taxon>
        <taxon>Craniata</taxon>
        <taxon>Vertebrata</taxon>
        <taxon>Euteleostomi</taxon>
        <taxon>Actinopterygii</taxon>
        <taxon>Neopterygii</taxon>
        <taxon>Teleostei</taxon>
        <taxon>Neoteleostei</taxon>
        <taxon>Acanthomorphata</taxon>
        <taxon>Eupercaria</taxon>
        <taxon>Perciformes</taxon>
        <taxon>Cottioidei</taxon>
        <taxon>Cottales</taxon>
        <taxon>Liparidae</taxon>
        <taxon>Liparis</taxon>
    </lineage>
</organism>
<protein>
    <submittedName>
        <fullName evidence="2">Uncharacterized protein</fullName>
    </submittedName>
</protein>
<accession>A0A4Z2H6L4</accession>
<name>A0A4Z2H6L4_9TELE</name>